<reference evidence="1 2" key="1">
    <citation type="submission" date="2018-02" db="EMBL/GenBank/DDBJ databases">
        <title>Draft genome sequences of four Legionella pneumophila clinical strains isolated in Ontario.</title>
        <authorList>
            <person name="Fortuna A."/>
            <person name="Ramnarine R."/>
            <person name="Li A."/>
            <person name="Frantz C."/>
            <person name="Mallo G."/>
        </authorList>
    </citation>
    <scope>NUCLEOTIDE SEQUENCE [LARGE SCALE GENOMIC DNA]</scope>
    <source>
        <strain evidence="1 2">LG61</strain>
    </source>
</reference>
<comment type="caution">
    <text evidence="1">The sequence shown here is derived from an EMBL/GenBank/DDBJ whole genome shotgun (WGS) entry which is preliminary data.</text>
</comment>
<dbReference type="Proteomes" id="UP000239239">
    <property type="component" value="Unassembled WGS sequence"/>
</dbReference>
<organism evidence="1 2">
    <name type="scientific">Legionella pneumophila</name>
    <dbReference type="NCBI Taxonomy" id="446"/>
    <lineage>
        <taxon>Bacteria</taxon>
        <taxon>Pseudomonadati</taxon>
        <taxon>Pseudomonadota</taxon>
        <taxon>Gammaproteobacteria</taxon>
        <taxon>Legionellales</taxon>
        <taxon>Legionellaceae</taxon>
        <taxon>Legionella</taxon>
    </lineage>
</organism>
<name>A0A2S6F7V0_LEGPN</name>
<dbReference type="EMBL" id="PQWY01000002">
    <property type="protein sequence ID" value="PPK33507.1"/>
    <property type="molecule type" value="Genomic_DNA"/>
</dbReference>
<dbReference type="RefSeq" id="WP_027227925.1">
    <property type="nucleotide sequence ID" value="NZ_CP017601.1"/>
</dbReference>
<evidence type="ECO:0000313" key="1">
    <source>
        <dbReference type="EMBL" id="PPK33507.1"/>
    </source>
</evidence>
<dbReference type="OrthoDB" id="5654032at2"/>
<evidence type="ECO:0000313" key="2">
    <source>
        <dbReference type="Proteomes" id="UP000239239"/>
    </source>
</evidence>
<gene>
    <name evidence="1" type="ORF">C3928_01875</name>
</gene>
<proteinExistence type="predicted"/>
<sequence>MWYQNIMRNLLEKLPEANRKDGENFLSKLFLAIRKVDNKLEMEFFLGLIEKSFLKFENEKPGSVTLAKFSRHILGLSLLYVKSGNDAAIWNSDFIPYLTEIKKFLDTDKEGKLLNKFLNQLEVETFVSLNHQLDIDFKHLISILKGNCTLETIQSFTEACKGLDNDCSKGFSQMMKEIEAQMINLQFAVDFDSEASLNITDENLENTPLQKNVHVNSMPKSVSILHRLGIFKLFTLSGVELSDQTNVLVNKK</sequence>
<dbReference type="AlphaFoldDB" id="A0A2S6F7V0"/>
<protein>
    <submittedName>
        <fullName evidence="1">DNA repair protein</fullName>
    </submittedName>
</protein>
<accession>A0A2S6F7V0</accession>